<proteinExistence type="predicted"/>
<reference evidence="1" key="1">
    <citation type="submission" date="2020-05" db="EMBL/GenBank/DDBJ databases">
        <title>WGS assembly of Panicum virgatum.</title>
        <authorList>
            <person name="Lovell J.T."/>
            <person name="Jenkins J."/>
            <person name="Shu S."/>
            <person name="Juenger T.E."/>
            <person name="Schmutz J."/>
        </authorList>
    </citation>
    <scope>NUCLEOTIDE SEQUENCE</scope>
    <source>
        <strain evidence="1">AP13</strain>
    </source>
</reference>
<evidence type="ECO:0000313" key="2">
    <source>
        <dbReference type="Proteomes" id="UP000823388"/>
    </source>
</evidence>
<keyword evidence="2" id="KW-1185">Reference proteome</keyword>
<dbReference type="AlphaFoldDB" id="A0A8T0XFZ1"/>
<sequence>MGSPAALVQAAAVAWVPSTGAPPVIHHIPASQTAASRLQASTKAKGSPSKKVTGSGAVQLPRALVQCPMQQSPSVTAPGAPVAIDMTDVQQLLEEMPLWSVHFQISWVENKTCTLSCIVSCSEHLY</sequence>
<name>A0A8T0XFZ1_PANVG</name>
<comment type="caution">
    <text evidence="1">The sequence shown here is derived from an EMBL/GenBank/DDBJ whole genome shotgun (WGS) entry which is preliminary data.</text>
</comment>
<dbReference type="Proteomes" id="UP000823388">
    <property type="component" value="Chromosome 1K"/>
</dbReference>
<protein>
    <submittedName>
        <fullName evidence="1">Uncharacterized protein</fullName>
    </submittedName>
</protein>
<gene>
    <name evidence="1" type="ORF">PVAP13_1KG072854</name>
</gene>
<dbReference type="EMBL" id="CM029037">
    <property type="protein sequence ID" value="KAG2656294.1"/>
    <property type="molecule type" value="Genomic_DNA"/>
</dbReference>
<accession>A0A8T0XFZ1</accession>
<organism evidence="1 2">
    <name type="scientific">Panicum virgatum</name>
    <name type="common">Blackwell switchgrass</name>
    <dbReference type="NCBI Taxonomy" id="38727"/>
    <lineage>
        <taxon>Eukaryota</taxon>
        <taxon>Viridiplantae</taxon>
        <taxon>Streptophyta</taxon>
        <taxon>Embryophyta</taxon>
        <taxon>Tracheophyta</taxon>
        <taxon>Spermatophyta</taxon>
        <taxon>Magnoliopsida</taxon>
        <taxon>Liliopsida</taxon>
        <taxon>Poales</taxon>
        <taxon>Poaceae</taxon>
        <taxon>PACMAD clade</taxon>
        <taxon>Panicoideae</taxon>
        <taxon>Panicodae</taxon>
        <taxon>Paniceae</taxon>
        <taxon>Panicinae</taxon>
        <taxon>Panicum</taxon>
        <taxon>Panicum sect. Hiantes</taxon>
    </lineage>
</organism>
<evidence type="ECO:0000313" key="1">
    <source>
        <dbReference type="EMBL" id="KAG2656294.1"/>
    </source>
</evidence>